<feature type="domain" description="CusB-like beta-barrel" evidence="3">
    <location>
        <begin position="227"/>
        <end position="302"/>
    </location>
</feature>
<proteinExistence type="inferred from homology"/>
<evidence type="ECO:0000256" key="2">
    <source>
        <dbReference type="ARBA" id="ARBA00022448"/>
    </source>
</evidence>
<dbReference type="GO" id="GO:0016020">
    <property type="term" value="C:membrane"/>
    <property type="evidence" value="ECO:0007669"/>
    <property type="project" value="InterPro"/>
</dbReference>
<dbReference type="GO" id="GO:0022857">
    <property type="term" value="F:transmembrane transporter activity"/>
    <property type="evidence" value="ECO:0007669"/>
    <property type="project" value="InterPro"/>
</dbReference>
<protein>
    <submittedName>
        <fullName evidence="6">Hemolysin D</fullName>
    </submittedName>
</protein>
<dbReference type="InterPro" id="IPR051909">
    <property type="entry name" value="MFP_Cation_Efflux"/>
</dbReference>
<gene>
    <name evidence="6" type="ORF">GCM10008066_27470</name>
</gene>
<dbReference type="NCBIfam" id="TIGR01730">
    <property type="entry name" value="RND_mfp"/>
    <property type="match status" value="1"/>
</dbReference>
<reference evidence="7" key="1">
    <citation type="journal article" date="2019" name="Int. J. Syst. Evol. Microbiol.">
        <title>The Global Catalogue of Microorganisms (GCM) 10K type strain sequencing project: providing services to taxonomists for standard genome sequencing and annotation.</title>
        <authorList>
            <consortium name="The Broad Institute Genomics Platform"/>
            <consortium name="The Broad Institute Genome Sequencing Center for Infectious Disease"/>
            <person name="Wu L."/>
            <person name="Ma J."/>
        </authorList>
    </citation>
    <scope>NUCLEOTIDE SEQUENCE [LARGE SCALE GENOMIC DNA]</scope>
    <source>
        <strain evidence="7">CCM 2767</strain>
    </source>
</reference>
<name>A0A8J3B012_9BURK</name>
<dbReference type="InterPro" id="IPR058647">
    <property type="entry name" value="BSH_CzcB-like"/>
</dbReference>
<dbReference type="EMBL" id="BMDI01000003">
    <property type="protein sequence ID" value="GGI21119.1"/>
    <property type="molecule type" value="Genomic_DNA"/>
</dbReference>
<comment type="similarity">
    <text evidence="1">Belongs to the membrane fusion protein (MFP) (TC 8.A.1) family.</text>
</comment>
<keyword evidence="2" id="KW-0813">Transport</keyword>
<dbReference type="InterPro" id="IPR058649">
    <property type="entry name" value="CzcB_C"/>
</dbReference>
<accession>A0A8J3B012</accession>
<evidence type="ECO:0000313" key="7">
    <source>
        <dbReference type="Proteomes" id="UP000642180"/>
    </source>
</evidence>
<dbReference type="Gene3D" id="2.40.420.20">
    <property type="match status" value="1"/>
</dbReference>
<dbReference type="RefSeq" id="WP_188381959.1">
    <property type="nucleotide sequence ID" value="NZ_BMDI01000003.1"/>
</dbReference>
<evidence type="ECO:0000256" key="1">
    <source>
        <dbReference type="ARBA" id="ARBA00009477"/>
    </source>
</evidence>
<dbReference type="GO" id="GO:0015679">
    <property type="term" value="P:plasma membrane copper ion transport"/>
    <property type="evidence" value="ECO:0007669"/>
    <property type="project" value="TreeGrafter"/>
</dbReference>
<dbReference type="SUPFAM" id="SSF111369">
    <property type="entry name" value="HlyD-like secretion proteins"/>
    <property type="match status" value="1"/>
</dbReference>
<evidence type="ECO:0000259" key="5">
    <source>
        <dbReference type="Pfam" id="PF25975"/>
    </source>
</evidence>
<keyword evidence="7" id="KW-1185">Reference proteome</keyword>
<sequence>MPHPVFARPLALLGALCLTGTIAGCSEKAAAPEAKPAPVHSQVPGRLKIQPASMKMLEIQTVSDTQDTQTAWAPAHIAFRDDRVTAVSASVPARVLEIHANVGDTIEQGAALVTIVSPDALRIRYELGKAEVAYDVAFAEAKRQRMMFEKNVGTQVDRLAAEAQLREAEQELQRAKRTASLMGKGNNDRIVITSPRTGVIAARNATIGAAVEPDGEPLFIVGDPKAVWIVADVFESDLAGMRVGTRAQVELSSMSYLATGTVQRIGAVLSTDTRRAPVFITLDGDKPLPELRPGMLARVGLEVPAQAGMVIPLSAVLIKDERRSIVYVQVGENSFEARDVILGAPSRGYISVISGLKTGDRIVVKGGLLLDGAANQLL</sequence>
<evidence type="ECO:0000259" key="4">
    <source>
        <dbReference type="Pfam" id="PF25973"/>
    </source>
</evidence>
<dbReference type="GO" id="GO:0030288">
    <property type="term" value="C:outer membrane-bounded periplasmic space"/>
    <property type="evidence" value="ECO:0007669"/>
    <property type="project" value="TreeGrafter"/>
</dbReference>
<dbReference type="InterPro" id="IPR058792">
    <property type="entry name" value="Beta-barrel_RND_2"/>
</dbReference>
<dbReference type="Pfam" id="PF25973">
    <property type="entry name" value="BSH_CzcB"/>
    <property type="match status" value="1"/>
</dbReference>
<dbReference type="Gene3D" id="2.40.30.170">
    <property type="match status" value="1"/>
</dbReference>
<organism evidence="6 7">
    <name type="scientific">Oxalicibacterium faecigallinarum</name>
    <dbReference type="NCBI Taxonomy" id="573741"/>
    <lineage>
        <taxon>Bacteria</taxon>
        <taxon>Pseudomonadati</taxon>
        <taxon>Pseudomonadota</taxon>
        <taxon>Betaproteobacteria</taxon>
        <taxon>Burkholderiales</taxon>
        <taxon>Oxalobacteraceae</taxon>
        <taxon>Oxalicibacterium</taxon>
    </lineage>
</organism>
<dbReference type="GO" id="GO:0046914">
    <property type="term" value="F:transition metal ion binding"/>
    <property type="evidence" value="ECO:0007669"/>
    <property type="project" value="TreeGrafter"/>
</dbReference>
<evidence type="ECO:0000259" key="3">
    <source>
        <dbReference type="Pfam" id="PF25954"/>
    </source>
</evidence>
<dbReference type="Gene3D" id="2.40.50.100">
    <property type="match status" value="1"/>
</dbReference>
<dbReference type="PANTHER" id="PTHR30097">
    <property type="entry name" value="CATION EFFLUX SYSTEM PROTEIN CUSB"/>
    <property type="match status" value="1"/>
</dbReference>
<feature type="domain" description="CzcB-like barrel-sandwich hybrid" evidence="4">
    <location>
        <begin position="83"/>
        <end position="221"/>
    </location>
</feature>
<dbReference type="Proteomes" id="UP000642180">
    <property type="component" value="Unassembled WGS sequence"/>
</dbReference>
<evidence type="ECO:0000313" key="6">
    <source>
        <dbReference type="EMBL" id="GGI21119.1"/>
    </source>
</evidence>
<dbReference type="Pfam" id="PF25954">
    <property type="entry name" value="Beta-barrel_RND_2"/>
    <property type="match status" value="1"/>
</dbReference>
<feature type="domain" description="CzcB-like C-terminal circularly permuted SH3-like" evidence="5">
    <location>
        <begin position="321"/>
        <end position="367"/>
    </location>
</feature>
<comment type="caution">
    <text evidence="6">The sequence shown here is derived from an EMBL/GenBank/DDBJ whole genome shotgun (WGS) entry which is preliminary data.</text>
</comment>
<dbReference type="PANTHER" id="PTHR30097:SF4">
    <property type="entry name" value="SLR6042 PROTEIN"/>
    <property type="match status" value="1"/>
</dbReference>
<dbReference type="GO" id="GO:0060003">
    <property type="term" value="P:copper ion export"/>
    <property type="evidence" value="ECO:0007669"/>
    <property type="project" value="TreeGrafter"/>
</dbReference>
<dbReference type="Pfam" id="PF25975">
    <property type="entry name" value="CzcB_C"/>
    <property type="match status" value="1"/>
</dbReference>
<dbReference type="AlphaFoldDB" id="A0A8J3B012"/>
<dbReference type="InterPro" id="IPR006143">
    <property type="entry name" value="RND_pump_MFP"/>
</dbReference>